<dbReference type="Proteomes" id="UP000790377">
    <property type="component" value="Unassembled WGS sequence"/>
</dbReference>
<protein>
    <submittedName>
        <fullName evidence="1">Uncharacterized protein</fullName>
    </submittedName>
</protein>
<comment type="caution">
    <text evidence="1">The sequence shown here is derived from an EMBL/GenBank/DDBJ whole genome shotgun (WGS) entry which is preliminary data.</text>
</comment>
<accession>A0ACB7ZUX9</accession>
<keyword evidence="2" id="KW-1185">Reference proteome</keyword>
<reference evidence="1" key="1">
    <citation type="journal article" date="2021" name="New Phytol.">
        <title>Evolutionary innovations through gain and loss of genes in the ectomycorrhizal Boletales.</title>
        <authorList>
            <person name="Wu G."/>
            <person name="Miyauchi S."/>
            <person name="Morin E."/>
            <person name="Kuo A."/>
            <person name="Drula E."/>
            <person name="Varga T."/>
            <person name="Kohler A."/>
            <person name="Feng B."/>
            <person name="Cao Y."/>
            <person name="Lipzen A."/>
            <person name="Daum C."/>
            <person name="Hundley H."/>
            <person name="Pangilinan J."/>
            <person name="Johnson J."/>
            <person name="Barry K."/>
            <person name="LaButti K."/>
            <person name="Ng V."/>
            <person name="Ahrendt S."/>
            <person name="Min B."/>
            <person name="Choi I.G."/>
            <person name="Park H."/>
            <person name="Plett J.M."/>
            <person name="Magnuson J."/>
            <person name="Spatafora J.W."/>
            <person name="Nagy L.G."/>
            <person name="Henrissat B."/>
            <person name="Grigoriev I.V."/>
            <person name="Yang Z.L."/>
            <person name="Xu J."/>
            <person name="Martin F.M."/>
        </authorList>
    </citation>
    <scope>NUCLEOTIDE SEQUENCE</scope>
    <source>
        <strain evidence="1">ATCC 28755</strain>
    </source>
</reference>
<organism evidence="1 2">
    <name type="scientific">Hygrophoropsis aurantiaca</name>
    <dbReference type="NCBI Taxonomy" id="72124"/>
    <lineage>
        <taxon>Eukaryota</taxon>
        <taxon>Fungi</taxon>
        <taxon>Dikarya</taxon>
        <taxon>Basidiomycota</taxon>
        <taxon>Agaricomycotina</taxon>
        <taxon>Agaricomycetes</taxon>
        <taxon>Agaricomycetidae</taxon>
        <taxon>Boletales</taxon>
        <taxon>Coniophorineae</taxon>
        <taxon>Hygrophoropsidaceae</taxon>
        <taxon>Hygrophoropsis</taxon>
    </lineage>
</organism>
<sequence>MDWQRSHSARAGTPQVHMVAKEVVKKAMLHRKNMFEAARLPCLIILCDARVSVLRKLTCDDFGVVSTEAGVMAAKVIAINSKGGGKNGKHAVVSHVDAIAATSSIAVQVYQNLIGLRFHAIPDATALFQTHQFALLLSTSFFCLLSLTPKLTPTGLELNATD</sequence>
<proteinExistence type="predicted"/>
<name>A0ACB7ZUX9_9AGAM</name>
<evidence type="ECO:0000313" key="1">
    <source>
        <dbReference type="EMBL" id="KAH7904959.1"/>
    </source>
</evidence>
<gene>
    <name evidence="1" type="ORF">BJ138DRAFT_844658</name>
</gene>
<evidence type="ECO:0000313" key="2">
    <source>
        <dbReference type="Proteomes" id="UP000790377"/>
    </source>
</evidence>
<dbReference type="EMBL" id="MU268312">
    <property type="protein sequence ID" value="KAH7904959.1"/>
    <property type="molecule type" value="Genomic_DNA"/>
</dbReference>